<protein>
    <submittedName>
        <fullName evidence="1">Uncharacterized protein</fullName>
    </submittedName>
</protein>
<accession>A0A0G1D516</accession>
<dbReference type="EMBL" id="LCDO01000003">
    <property type="protein sequence ID" value="KKS57103.1"/>
    <property type="molecule type" value="Genomic_DNA"/>
</dbReference>
<dbReference type="AlphaFoldDB" id="A0A0G1D516"/>
<dbReference type="Proteomes" id="UP000034837">
    <property type="component" value="Unassembled WGS sequence"/>
</dbReference>
<comment type="caution">
    <text evidence="1">The sequence shown here is derived from an EMBL/GenBank/DDBJ whole genome shotgun (WGS) entry which is preliminary data.</text>
</comment>
<gene>
    <name evidence="1" type="ORF">UV20_C0003G0043</name>
</gene>
<evidence type="ECO:0000313" key="1">
    <source>
        <dbReference type="EMBL" id="KKS57103.1"/>
    </source>
</evidence>
<proteinExistence type="predicted"/>
<reference evidence="1 2" key="1">
    <citation type="journal article" date="2015" name="Nature">
        <title>rRNA introns, odd ribosomes, and small enigmatic genomes across a large radiation of phyla.</title>
        <authorList>
            <person name="Brown C.T."/>
            <person name="Hug L.A."/>
            <person name="Thomas B.C."/>
            <person name="Sharon I."/>
            <person name="Castelle C.J."/>
            <person name="Singh A."/>
            <person name="Wilkins M.J."/>
            <person name="Williams K.H."/>
            <person name="Banfield J.F."/>
        </authorList>
    </citation>
    <scope>NUCLEOTIDE SEQUENCE [LARGE SCALE GENOMIC DNA]</scope>
</reference>
<evidence type="ECO:0000313" key="2">
    <source>
        <dbReference type="Proteomes" id="UP000034837"/>
    </source>
</evidence>
<name>A0A0G1D516_9BACT</name>
<sequence length="226" mass="24773">MQANIQPIEEAQKAINLALTGAGTPEEAAKSLLALPQKARSLVLRQVYDASLAGVDPSSASDKAMEQGRKIGRVIESLPLTDCHLVITDMIENGDTELVLAIVRGNAADSSAVAERLTAELVAELYVKDTKTNLLDGHPSATRLLYLTWTLIMESSGRGILEFFSNDTSYPVQLPDGQYHLDRNDILRPIKLLARGGDEEASSLLFNLEQKIENYLADREAETYFK</sequence>
<organism evidence="1 2">
    <name type="scientific">Candidatus Magasanikbacteria bacterium GW2011_GWA2_42_32</name>
    <dbReference type="NCBI Taxonomy" id="1619039"/>
    <lineage>
        <taxon>Bacteria</taxon>
        <taxon>Candidatus Magasanikiibacteriota</taxon>
    </lineage>
</organism>